<feature type="transmembrane region" description="Helical" evidence="2">
    <location>
        <begin position="189"/>
        <end position="210"/>
    </location>
</feature>
<proteinExistence type="predicted"/>
<keyword evidence="2" id="KW-0472">Membrane</keyword>
<reference evidence="3" key="1">
    <citation type="submission" date="2023-02" db="EMBL/GenBank/DDBJ databases">
        <title>Isolation, identification, and genome analysis of Vibrio campbellii in the Penaeus vannamei larvae stage.</title>
        <authorList>
            <person name="Huang T."/>
            <person name="Zhang B."/>
        </authorList>
    </citation>
    <scope>NUCLEOTIDE SEQUENCE</scope>
    <source>
        <strain evidence="3">20220413_1</strain>
    </source>
</reference>
<sequence>MQDANQLMSSYPLKHSNSRSTASYNSAYPLSERKRSDKEVVIFSLDSFDVIVKHYIKDKIRLTRWENIKSTFENSAGYFATGQDLVFISTLANYLYGNNSTIVVKNYSGAPHIIVTGSPAIKVKIKGVAKLLPTPTVAKFAVGPEAALNSIKSGGVITIILLSSYRVVDYFLGDKQTLSKLLGTIASDIIKVGLSSAAAAIFVNFAASVAGVTVTLSAGPILAAIVISSAVGLYLNKEDQDKGLTQKLIRSIDNHIESINRSIKSDIEEEHNETIRRAHSMVFSQNMSKGLL</sequence>
<name>A0AAQ2XWR3_9VIBR</name>
<keyword evidence="2" id="KW-0812">Transmembrane</keyword>
<evidence type="ECO:0000313" key="4">
    <source>
        <dbReference type="Proteomes" id="UP001219537"/>
    </source>
</evidence>
<feature type="transmembrane region" description="Helical" evidence="2">
    <location>
        <begin position="216"/>
        <end position="235"/>
    </location>
</feature>
<dbReference type="EMBL" id="CP117988">
    <property type="protein sequence ID" value="WDG07923.1"/>
    <property type="molecule type" value="Genomic_DNA"/>
</dbReference>
<dbReference type="Proteomes" id="UP001219537">
    <property type="component" value="Chromosome 1"/>
</dbReference>
<evidence type="ECO:0000256" key="2">
    <source>
        <dbReference type="SAM" id="Phobius"/>
    </source>
</evidence>
<keyword evidence="2" id="KW-1133">Transmembrane helix</keyword>
<accession>A0AAQ2XWR3</accession>
<gene>
    <name evidence="3" type="ORF">PUN50_14545</name>
</gene>
<evidence type="ECO:0000256" key="1">
    <source>
        <dbReference type="SAM" id="MobiDB-lite"/>
    </source>
</evidence>
<protein>
    <submittedName>
        <fullName evidence="3">Uncharacterized protein</fullName>
    </submittedName>
</protein>
<dbReference type="AlphaFoldDB" id="A0AAQ2XWR3"/>
<feature type="region of interest" description="Disordered" evidence="1">
    <location>
        <begin position="1"/>
        <end position="23"/>
    </location>
</feature>
<evidence type="ECO:0000313" key="3">
    <source>
        <dbReference type="EMBL" id="WDG07923.1"/>
    </source>
</evidence>
<dbReference type="RefSeq" id="WP_103410247.1">
    <property type="nucleotide sequence ID" value="NZ_BBKV01000034.1"/>
</dbReference>
<organism evidence="3 4">
    <name type="scientific">Vibrio campbellii</name>
    <dbReference type="NCBI Taxonomy" id="680"/>
    <lineage>
        <taxon>Bacteria</taxon>
        <taxon>Pseudomonadati</taxon>
        <taxon>Pseudomonadota</taxon>
        <taxon>Gammaproteobacteria</taxon>
        <taxon>Vibrionales</taxon>
        <taxon>Vibrionaceae</taxon>
        <taxon>Vibrio</taxon>
    </lineage>
</organism>